<evidence type="ECO:0000256" key="1">
    <source>
        <dbReference type="SAM" id="SignalP"/>
    </source>
</evidence>
<name>A0A6A7YAQ6_9HYPH</name>
<dbReference type="Proteomes" id="UP000332515">
    <property type="component" value="Unassembled WGS sequence"/>
</dbReference>
<dbReference type="RefSeq" id="WP_153489159.1">
    <property type="nucleotide sequence ID" value="NZ_VWNA01000003.1"/>
</dbReference>
<dbReference type="InterPro" id="IPR009560">
    <property type="entry name" value="DUF1176"/>
</dbReference>
<accession>A0A6A7YAQ6</accession>
<gene>
    <name evidence="2" type="ORF">F0357_20765</name>
</gene>
<keyword evidence="3" id="KW-1185">Reference proteome</keyword>
<proteinExistence type="predicted"/>
<sequence>MNRLSLAVVSSVFLSSVLAPVCFAAASKDEVRRFGDWFAACDNGLDCAAGSLVPDGDSGATTVLSFHRAAAATAEPEFEILLPEGTTMPDRYEVDGEPVNLHPERKDDWLRFSTEDVPELVAAMRKGSVLALVDEGGEPIATASLAGATAAMLAIDEAQNRLGTTTALVRRGSKSPDTIPPAPALPEVDAVKTSRKAGPSLPADKAGWLRSDAQCDGSESSVEEFALDGERSLVLIACDSAAYNFTSLALTIDKAGETAAPEFDHLESDEDDGRLNNATFQDGVLYTSMLGRGVGDCGQSRSYVWDGQHFVTLEVARQDICGGNPDWPVLYRAAPVWREE</sequence>
<evidence type="ECO:0000313" key="3">
    <source>
        <dbReference type="Proteomes" id="UP000332515"/>
    </source>
</evidence>
<feature type="chain" id="PRO_5025693862" evidence="1">
    <location>
        <begin position="25"/>
        <end position="340"/>
    </location>
</feature>
<dbReference type="AlphaFoldDB" id="A0A6A7YAQ6"/>
<organism evidence="2 3">
    <name type="scientific">Segnochrobactrum spirostomi</name>
    <dbReference type="NCBI Taxonomy" id="2608987"/>
    <lineage>
        <taxon>Bacteria</taxon>
        <taxon>Pseudomonadati</taxon>
        <taxon>Pseudomonadota</taxon>
        <taxon>Alphaproteobacteria</taxon>
        <taxon>Hyphomicrobiales</taxon>
        <taxon>Segnochrobactraceae</taxon>
        <taxon>Segnochrobactrum</taxon>
    </lineage>
</organism>
<feature type="signal peptide" evidence="1">
    <location>
        <begin position="1"/>
        <end position="24"/>
    </location>
</feature>
<evidence type="ECO:0000313" key="2">
    <source>
        <dbReference type="EMBL" id="MQT15041.1"/>
    </source>
</evidence>
<comment type="caution">
    <text evidence="2">The sequence shown here is derived from an EMBL/GenBank/DDBJ whole genome shotgun (WGS) entry which is preliminary data.</text>
</comment>
<protein>
    <submittedName>
        <fullName evidence="2">DUF1176 domain-containing protein</fullName>
    </submittedName>
</protein>
<keyword evidence="1" id="KW-0732">Signal</keyword>
<dbReference type="EMBL" id="VWNA01000003">
    <property type="protein sequence ID" value="MQT15041.1"/>
    <property type="molecule type" value="Genomic_DNA"/>
</dbReference>
<dbReference type="Pfam" id="PF06674">
    <property type="entry name" value="DUF1176"/>
    <property type="match status" value="1"/>
</dbReference>
<reference evidence="2 3" key="1">
    <citation type="submission" date="2019-09" db="EMBL/GenBank/DDBJ databases">
        <title>Segnochrobactrum spirostomi gen. nov., sp. nov., isolated from the ciliate Spirostomum cf. yagiui and description of a novel family, Segnochrobactraceae fam. nov. within the order Rhizobiales of the class Alphaproteobacteria.</title>
        <authorList>
            <person name="Akter S."/>
            <person name="Shazib S.U.A."/>
            <person name="Shin M.K."/>
        </authorList>
    </citation>
    <scope>NUCLEOTIDE SEQUENCE [LARGE SCALE GENOMIC DNA]</scope>
    <source>
        <strain evidence="2 3">Sp-1</strain>
    </source>
</reference>